<dbReference type="Gene3D" id="3.20.20.150">
    <property type="entry name" value="Divalent-metal-dependent TIM barrel enzymes"/>
    <property type="match status" value="1"/>
</dbReference>
<keyword evidence="3" id="KW-1185">Reference proteome</keyword>
<sequence>MSSFSLAHLTLIGCSAPELVYIAARCGYDAVSPRFIPMHVPGEFSCEAHDVSLVQATKEALKNTGIRVGELELIRIVEGMDPYANEVAISLAAEMGATRMITSVWLSEPAERTYIVDQYGALCDIAYDYGLTVDLEFPTFSTLKTLHAAADIVRAAGRPNGGILIDTIYSEFSGLNLNEIDSLPKDWFHFLHIADVPSEIPTSNNGMIEIARGARLYPGEGRIDFSAILKHLPPVTFSIELPNLARVQKLGYEGHARRCLETAKQTLLPAADV</sequence>
<reference evidence="2 3" key="1">
    <citation type="submission" date="2017-09" db="EMBL/GenBank/DDBJ databases">
        <authorList>
            <person name="Ehlers B."/>
            <person name="Leendertz F.H."/>
        </authorList>
    </citation>
    <scope>NUCLEOTIDE SEQUENCE [LARGE SCALE GENOMIC DNA]</scope>
    <source>
        <strain evidence="2 3">DSM 18289</strain>
    </source>
</reference>
<dbReference type="SUPFAM" id="SSF51658">
    <property type="entry name" value="Xylose isomerase-like"/>
    <property type="match status" value="1"/>
</dbReference>
<dbReference type="Pfam" id="PF01261">
    <property type="entry name" value="AP_endonuc_2"/>
    <property type="match status" value="1"/>
</dbReference>
<dbReference type="InterPro" id="IPR050312">
    <property type="entry name" value="IolE/XylAMocC-like"/>
</dbReference>
<dbReference type="GO" id="GO:0016853">
    <property type="term" value="F:isomerase activity"/>
    <property type="evidence" value="ECO:0007669"/>
    <property type="project" value="UniProtKB-KW"/>
</dbReference>
<dbReference type="OrthoDB" id="9072761at2"/>
<organism evidence="2 3">
    <name type="scientific">Cohaesibacter gelatinilyticus</name>
    <dbReference type="NCBI Taxonomy" id="372072"/>
    <lineage>
        <taxon>Bacteria</taxon>
        <taxon>Pseudomonadati</taxon>
        <taxon>Pseudomonadota</taxon>
        <taxon>Alphaproteobacteria</taxon>
        <taxon>Hyphomicrobiales</taxon>
        <taxon>Cohaesibacteraceae</taxon>
    </lineage>
</organism>
<dbReference type="AlphaFoldDB" id="A0A285PJ09"/>
<dbReference type="Proteomes" id="UP000219439">
    <property type="component" value="Unassembled WGS sequence"/>
</dbReference>
<evidence type="ECO:0000313" key="3">
    <source>
        <dbReference type="Proteomes" id="UP000219439"/>
    </source>
</evidence>
<dbReference type="EMBL" id="OBEL01000008">
    <property type="protein sequence ID" value="SNZ21408.1"/>
    <property type="molecule type" value="Genomic_DNA"/>
</dbReference>
<protein>
    <submittedName>
        <fullName evidence="2">Sugar phosphate isomerase/epimerase</fullName>
    </submittedName>
</protein>
<name>A0A285PJ09_9HYPH</name>
<dbReference type="InterPro" id="IPR036237">
    <property type="entry name" value="Xyl_isomerase-like_sf"/>
</dbReference>
<keyword evidence="2" id="KW-0413">Isomerase</keyword>
<dbReference type="PANTHER" id="PTHR12110:SF48">
    <property type="entry name" value="BLL3656 PROTEIN"/>
    <property type="match status" value="1"/>
</dbReference>
<feature type="domain" description="Xylose isomerase-like TIM barrel" evidence="1">
    <location>
        <begin position="22"/>
        <end position="232"/>
    </location>
</feature>
<evidence type="ECO:0000259" key="1">
    <source>
        <dbReference type="Pfam" id="PF01261"/>
    </source>
</evidence>
<dbReference type="PANTHER" id="PTHR12110">
    <property type="entry name" value="HYDROXYPYRUVATE ISOMERASE"/>
    <property type="match status" value="1"/>
</dbReference>
<proteinExistence type="predicted"/>
<dbReference type="RefSeq" id="WP_097155788.1">
    <property type="nucleotide sequence ID" value="NZ_OBEL01000008.1"/>
</dbReference>
<gene>
    <name evidence="2" type="ORF">SAMN06265368_4528</name>
</gene>
<dbReference type="InterPro" id="IPR013022">
    <property type="entry name" value="Xyl_isomerase-like_TIM-brl"/>
</dbReference>
<evidence type="ECO:0000313" key="2">
    <source>
        <dbReference type="EMBL" id="SNZ21408.1"/>
    </source>
</evidence>
<accession>A0A285PJ09</accession>